<dbReference type="AlphaFoldDB" id="A0AAV9Z966"/>
<sequence>MVIASGERLFVLQPALLKPKSMHQEKPKLIDPSDPCLGFGRSFCLDKVDEDGKDEEIKEEPLTGSDSEVGEDIVASSEDSEIDSTHELRSSHSADWDDYAQEFIIPRTRVKKEYRWSISKKLDTEYKFLPTWFDLSDDEDQFGPIPAEWLKEAGGELQDAIYESFSEGDRRTMNCANSMAVIVEVPQVQRKRYRHQRTGFTKYLREIHVNADKQEGASKKARAKKSSKAEG</sequence>
<evidence type="ECO:0000256" key="1">
    <source>
        <dbReference type="SAM" id="MobiDB-lite"/>
    </source>
</evidence>
<evidence type="ECO:0000313" key="4">
    <source>
        <dbReference type="Proteomes" id="UP001362999"/>
    </source>
</evidence>
<dbReference type="EMBL" id="JAWWNJ010000189">
    <property type="protein sequence ID" value="KAK6972302.1"/>
    <property type="molecule type" value="Genomic_DNA"/>
</dbReference>
<dbReference type="Proteomes" id="UP001362999">
    <property type="component" value="Unassembled WGS sequence"/>
</dbReference>
<accession>A0AAV9Z966</accession>
<organism evidence="3 4">
    <name type="scientific">Favolaschia claudopus</name>
    <dbReference type="NCBI Taxonomy" id="2862362"/>
    <lineage>
        <taxon>Eukaryota</taxon>
        <taxon>Fungi</taxon>
        <taxon>Dikarya</taxon>
        <taxon>Basidiomycota</taxon>
        <taxon>Agaricomycotina</taxon>
        <taxon>Agaricomycetes</taxon>
        <taxon>Agaricomycetidae</taxon>
        <taxon>Agaricales</taxon>
        <taxon>Marasmiineae</taxon>
        <taxon>Mycenaceae</taxon>
        <taxon>Favolaschia</taxon>
    </lineage>
</organism>
<evidence type="ECO:0000313" key="2">
    <source>
        <dbReference type="EMBL" id="KAK6972302.1"/>
    </source>
</evidence>
<keyword evidence="4" id="KW-1185">Reference proteome</keyword>
<comment type="caution">
    <text evidence="3">The sequence shown here is derived from an EMBL/GenBank/DDBJ whole genome shotgun (WGS) entry which is preliminary data.</text>
</comment>
<name>A0AAV9Z966_9AGAR</name>
<proteinExistence type="predicted"/>
<feature type="compositionally biased region" description="Basic residues" evidence="1">
    <location>
        <begin position="219"/>
        <end position="231"/>
    </location>
</feature>
<dbReference type="EMBL" id="JAWWNJ010000181">
    <property type="protein sequence ID" value="KAK6974676.1"/>
    <property type="molecule type" value="Genomic_DNA"/>
</dbReference>
<feature type="region of interest" description="Disordered" evidence="1">
    <location>
        <begin position="50"/>
        <end position="69"/>
    </location>
</feature>
<evidence type="ECO:0000313" key="3">
    <source>
        <dbReference type="EMBL" id="KAK6974676.1"/>
    </source>
</evidence>
<reference evidence="3 4" key="1">
    <citation type="journal article" date="2024" name="J Genomics">
        <title>Draft genome sequencing and assembly of Favolaschia claudopus CIRM-BRFM 2984 isolated from oak limbs.</title>
        <authorList>
            <person name="Navarro D."/>
            <person name="Drula E."/>
            <person name="Chaduli D."/>
            <person name="Cazenave R."/>
            <person name="Ahrendt S."/>
            <person name="Wang J."/>
            <person name="Lipzen A."/>
            <person name="Daum C."/>
            <person name="Barry K."/>
            <person name="Grigoriev I.V."/>
            <person name="Favel A."/>
            <person name="Rosso M.N."/>
            <person name="Martin F."/>
        </authorList>
    </citation>
    <scope>NUCLEOTIDE SEQUENCE [LARGE SCALE GENOMIC DNA]</scope>
    <source>
        <strain evidence="3 4">CIRM-BRFM 2984</strain>
    </source>
</reference>
<protein>
    <submittedName>
        <fullName evidence="3">Uncharacterized protein</fullName>
    </submittedName>
</protein>
<feature type="region of interest" description="Disordered" evidence="1">
    <location>
        <begin position="211"/>
        <end position="231"/>
    </location>
</feature>
<gene>
    <name evidence="3" type="ORF">R3P38DRAFT_2811694</name>
    <name evidence="2" type="ORF">R3P38DRAFT_2812337</name>
</gene>